<dbReference type="OrthoDB" id="9970333at2759"/>
<sequence>MGPPLHARNKKPVKTVDWKRRNDWKEGKEHSISWKSYASVFRDAKRILLIDYLQEGKTVTGQYYASLLEKVKVAVEEKRPDMLKKKVLLLNDNATAHSSAVAQQILAEMKFKILLHPAYSPDLAP</sequence>
<reference evidence="1 2" key="1">
    <citation type="submission" date="2014-10" db="EMBL/GenBank/DDBJ databases">
        <title>Draft genome of the hookworm Ancylostoma caninum.</title>
        <authorList>
            <person name="Mitreva M."/>
        </authorList>
    </citation>
    <scope>NUCLEOTIDE SEQUENCE [LARGE SCALE GENOMIC DNA]</scope>
    <source>
        <strain evidence="1 2">Baltimore</strain>
    </source>
</reference>
<name>A0A368FBT5_ANCCA</name>
<keyword evidence="2" id="KW-1185">Reference proteome</keyword>
<dbReference type="PANTHER" id="PTHR46060">
    <property type="entry name" value="MARINER MOS1 TRANSPOSASE-LIKE PROTEIN"/>
    <property type="match status" value="1"/>
</dbReference>
<dbReference type="AlphaFoldDB" id="A0A368FBT5"/>
<gene>
    <name evidence="1" type="ORF">ANCCAN_25787</name>
</gene>
<proteinExistence type="predicted"/>
<dbReference type="STRING" id="29170.A0A368FBT5"/>
<dbReference type="InterPro" id="IPR036397">
    <property type="entry name" value="RNaseH_sf"/>
</dbReference>
<evidence type="ECO:0000313" key="1">
    <source>
        <dbReference type="EMBL" id="RCN28469.1"/>
    </source>
</evidence>
<dbReference type="GO" id="GO:0003676">
    <property type="term" value="F:nucleic acid binding"/>
    <property type="evidence" value="ECO:0007669"/>
    <property type="project" value="InterPro"/>
</dbReference>
<dbReference type="InterPro" id="IPR052709">
    <property type="entry name" value="Transposase-MT_Hybrid"/>
</dbReference>
<dbReference type="Proteomes" id="UP000252519">
    <property type="component" value="Unassembled WGS sequence"/>
</dbReference>
<dbReference type="InterPro" id="IPR001888">
    <property type="entry name" value="Transposase_1"/>
</dbReference>
<dbReference type="EMBL" id="JOJR01002592">
    <property type="protein sequence ID" value="RCN28469.1"/>
    <property type="molecule type" value="Genomic_DNA"/>
</dbReference>
<dbReference type="Gene3D" id="3.30.420.10">
    <property type="entry name" value="Ribonuclease H-like superfamily/Ribonuclease H"/>
    <property type="match status" value="1"/>
</dbReference>
<dbReference type="PANTHER" id="PTHR46060:SF1">
    <property type="entry name" value="MARINER MOS1 TRANSPOSASE-LIKE PROTEIN"/>
    <property type="match status" value="1"/>
</dbReference>
<evidence type="ECO:0000313" key="2">
    <source>
        <dbReference type="Proteomes" id="UP000252519"/>
    </source>
</evidence>
<comment type="caution">
    <text evidence="1">The sequence shown here is derived from an EMBL/GenBank/DDBJ whole genome shotgun (WGS) entry which is preliminary data.</text>
</comment>
<protein>
    <recommendedName>
        <fullName evidence="3">Tc1-like transposase DDE domain-containing protein</fullName>
    </recommendedName>
</protein>
<organism evidence="1 2">
    <name type="scientific">Ancylostoma caninum</name>
    <name type="common">Dog hookworm</name>
    <dbReference type="NCBI Taxonomy" id="29170"/>
    <lineage>
        <taxon>Eukaryota</taxon>
        <taxon>Metazoa</taxon>
        <taxon>Ecdysozoa</taxon>
        <taxon>Nematoda</taxon>
        <taxon>Chromadorea</taxon>
        <taxon>Rhabditida</taxon>
        <taxon>Rhabditina</taxon>
        <taxon>Rhabditomorpha</taxon>
        <taxon>Strongyloidea</taxon>
        <taxon>Ancylostomatidae</taxon>
        <taxon>Ancylostomatinae</taxon>
        <taxon>Ancylostoma</taxon>
    </lineage>
</organism>
<accession>A0A368FBT5</accession>
<dbReference type="Pfam" id="PF01359">
    <property type="entry name" value="Transposase_1"/>
    <property type="match status" value="1"/>
</dbReference>
<evidence type="ECO:0008006" key="3">
    <source>
        <dbReference type="Google" id="ProtNLM"/>
    </source>
</evidence>